<proteinExistence type="predicted"/>
<dbReference type="AlphaFoldDB" id="A0A2P2NXV2"/>
<protein>
    <submittedName>
        <fullName evidence="1">Uncharacterized protein</fullName>
    </submittedName>
</protein>
<sequence length="19" mass="2358">MDGWRKETSFNPLPHRWVT</sequence>
<name>A0A2P2NXV2_RHIMU</name>
<reference evidence="1" key="1">
    <citation type="submission" date="2018-02" db="EMBL/GenBank/DDBJ databases">
        <title>Rhizophora mucronata_Transcriptome.</title>
        <authorList>
            <person name="Meera S.P."/>
            <person name="Sreeshan A."/>
            <person name="Augustine A."/>
        </authorList>
    </citation>
    <scope>NUCLEOTIDE SEQUENCE</scope>
    <source>
        <tissue evidence="1">Leaf</tissue>
    </source>
</reference>
<evidence type="ECO:0000313" key="1">
    <source>
        <dbReference type="EMBL" id="MBX47348.1"/>
    </source>
</evidence>
<dbReference type="EMBL" id="GGEC01066864">
    <property type="protein sequence ID" value="MBX47348.1"/>
    <property type="molecule type" value="Transcribed_RNA"/>
</dbReference>
<accession>A0A2P2NXV2</accession>
<organism evidence="1">
    <name type="scientific">Rhizophora mucronata</name>
    <name type="common">Asiatic mangrove</name>
    <dbReference type="NCBI Taxonomy" id="61149"/>
    <lineage>
        <taxon>Eukaryota</taxon>
        <taxon>Viridiplantae</taxon>
        <taxon>Streptophyta</taxon>
        <taxon>Embryophyta</taxon>
        <taxon>Tracheophyta</taxon>
        <taxon>Spermatophyta</taxon>
        <taxon>Magnoliopsida</taxon>
        <taxon>eudicotyledons</taxon>
        <taxon>Gunneridae</taxon>
        <taxon>Pentapetalae</taxon>
        <taxon>rosids</taxon>
        <taxon>fabids</taxon>
        <taxon>Malpighiales</taxon>
        <taxon>Rhizophoraceae</taxon>
        <taxon>Rhizophora</taxon>
    </lineage>
</organism>